<accession>Q8D155</accession>
<protein>
    <recommendedName>
        <fullName evidence="11">Anhydromuropeptide permease</fullName>
    </recommendedName>
    <alternativeName>
        <fullName evidence="12">AmpG permease</fullName>
    </alternativeName>
    <alternativeName>
        <fullName evidence="13">Muropeptide:H(+) symporter</fullName>
    </alternativeName>
</protein>
<keyword evidence="6 14" id="KW-0812">Transmembrane</keyword>
<feature type="transmembrane region" description="Helical" evidence="14">
    <location>
        <begin position="195"/>
        <end position="213"/>
    </location>
</feature>
<reference evidence="16 19" key="1">
    <citation type="journal article" date="2002" name="J. Bacteriol.">
        <title>Genome sequence of Yersinia pestis KIM.</title>
        <authorList>
            <person name="Deng W."/>
            <person name="Burland V."/>
            <person name="Plunkett G.III."/>
            <person name="Boutin A."/>
            <person name="Mayhew G.F."/>
            <person name="Liss P."/>
            <person name="Perna N.T."/>
            <person name="Rose D.J."/>
            <person name="Mau B."/>
            <person name="Zhou S."/>
            <person name="Schwartz D.C."/>
            <person name="Fetherston J.D."/>
            <person name="Lindler L.E."/>
            <person name="Brubaker R.R."/>
            <person name="Plana G.V."/>
            <person name="Straley S.C."/>
            <person name="McDonough K.A."/>
            <person name="Nilles M.L."/>
            <person name="Matson J.S."/>
            <person name="Blattner F.R."/>
            <person name="Perry R.D."/>
        </authorList>
    </citation>
    <scope>NUCLEOTIDE SEQUENCE [LARGE SCALE GENOMIC DNA]</scope>
    <source>
        <strain evidence="16">KIM</strain>
        <strain evidence="19">KIM10+ / Biovar Mediaevalis</strain>
    </source>
</reference>
<dbReference type="GO" id="GO:0071555">
    <property type="term" value="P:cell wall organization"/>
    <property type="evidence" value="ECO:0007669"/>
    <property type="project" value="UniProtKB-KW"/>
</dbReference>
<reference evidence="17" key="4">
    <citation type="submission" date="2016-05" db="EMBL/GenBank/DDBJ databases">
        <title>Reannotation of Yersinia pestis strain 91001 based on omics data.</title>
        <authorList>
            <person name="Yiqing M."/>
        </authorList>
    </citation>
    <scope>NUCLEOTIDE SEQUENCE</scope>
    <source>
        <strain evidence="17">91001</strain>
    </source>
</reference>
<dbReference type="NCBIfam" id="NF008238">
    <property type="entry name" value="PRK11010.1"/>
    <property type="match status" value="1"/>
</dbReference>
<organism evidence="16 19">
    <name type="scientific">Yersinia pestis</name>
    <dbReference type="NCBI Taxonomy" id="632"/>
    <lineage>
        <taxon>Bacteria</taxon>
        <taxon>Pseudomonadati</taxon>
        <taxon>Pseudomonadota</taxon>
        <taxon>Gammaproteobacteria</taxon>
        <taxon>Enterobacterales</taxon>
        <taxon>Yersiniaceae</taxon>
        <taxon>Yersinia</taxon>
    </lineage>
</organism>
<name>Q8D155_YERPE</name>
<dbReference type="Gene3D" id="1.20.1250.20">
    <property type="entry name" value="MFS general substrate transporter like domains"/>
    <property type="match status" value="2"/>
</dbReference>
<evidence type="ECO:0000256" key="12">
    <source>
        <dbReference type="ARBA" id="ARBA00077927"/>
    </source>
</evidence>
<keyword evidence="3" id="KW-0813">Transport</keyword>
<dbReference type="FunFam" id="1.20.1250.20:FF:000080">
    <property type="entry name" value="Muropeptide transporter AmpG"/>
    <property type="match status" value="1"/>
</dbReference>
<feature type="transmembrane region" description="Helical" evidence="14">
    <location>
        <begin position="485"/>
        <end position="504"/>
    </location>
</feature>
<evidence type="ECO:0000256" key="6">
    <source>
        <dbReference type="ARBA" id="ARBA00022692"/>
    </source>
</evidence>
<dbReference type="AlphaFoldDB" id="Q8D155"/>
<evidence type="ECO:0000256" key="3">
    <source>
        <dbReference type="ARBA" id="ARBA00022448"/>
    </source>
</evidence>
<keyword evidence="8 14" id="KW-1133">Transmembrane helix</keyword>
<gene>
    <name evidence="16" type="primary">ampG</name>
    <name evidence="16" type="ordered locus">y1023</name>
    <name evidence="17" type="ordered locus">YP_0769</name>
</gene>
<accession>Q74WS3</accession>
<dbReference type="SUPFAM" id="SSF103473">
    <property type="entry name" value="MFS general substrate transporter"/>
    <property type="match status" value="1"/>
</dbReference>
<evidence type="ECO:0000313" key="16">
    <source>
        <dbReference type="EMBL" id="AAM84604.1"/>
    </source>
</evidence>
<dbReference type="PROSITE" id="PS50850">
    <property type="entry name" value="MFS"/>
    <property type="match status" value="1"/>
</dbReference>
<dbReference type="KEGG" id="ypk:y1023"/>
<dbReference type="GO" id="GO:0005886">
    <property type="term" value="C:plasma membrane"/>
    <property type="evidence" value="ECO:0007669"/>
    <property type="project" value="UniProtKB-SubCell"/>
</dbReference>
<keyword evidence="9 14" id="KW-0472">Membrane</keyword>
<dbReference type="InterPro" id="IPR011701">
    <property type="entry name" value="MFS"/>
</dbReference>
<comment type="subcellular location">
    <subcellularLocation>
        <location evidence="1">Cell inner membrane</location>
        <topology evidence="1">Multi-pass membrane protein</topology>
    </subcellularLocation>
</comment>
<dbReference type="PANTHER" id="PTHR12778:SF10">
    <property type="entry name" value="MAJOR FACILITATOR SUPERFAMILY DOMAIN-CONTAINING PROTEIN 3"/>
    <property type="match status" value="1"/>
</dbReference>
<dbReference type="Proteomes" id="UP000001019">
    <property type="component" value="Chromosome"/>
</dbReference>
<feature type="domain" description="Major facilitator superfamily (MFS) profile" evidence="15">
    <location>
        <begin position="31"/>
        <end position="424"/>
    </location>
</feature>
<evidence type="ECO:0000313" key="18">
    <source>
        <dbReference type="Proteomes" id="UP000001019"/>
    </source>
</evidence>
<feature type="transmembrane region" description="Helical" evidence="14">
    <location>
        <begin position="280"/>
        <end position="299"/>
    </location>
</feature>
<evidence type="ECO:0000256" key="14">
    <source>
        <dbReference type="SAM" id="Phobius"/>
    </source>
</evidence>
<feature type="transmembrane region" description="Helical" evidence="14">
    <location>
        <begin position="62"/>
        <end position="79"/>
    </location>
</feature>
<feature type="transmembrane region" description="Helical" evidence="14">
    <location>
        <begin position="372"/>
        <end position="394"/>
    </location>
</feature>
<reference evidence="17" key="2">
    <citation type="submission" date="2003-04" db="EMBL/GenBank/DDBJ databases">
        <authorList>
            <person name="Song Y."/>
            <person name="Tong Z."/>
            <person name="Wang L."/>
            <person name="Han Y."/>
            <person name="Zhang J."/>
            <person name="Pei D."/>
            <person name="Wang J."/>
            <person name="Zhou D."/>
            <person name="Han Y."/>
            <person name="Pang X."/>
            <person name="Zhai J."/>
            <person name="Chen F."/>
            <person name="Qin H."/>
            <person name="Wang J."/>
            <person name="Li S."/>
            <person name="Guo Z."/>
            <person name="Ye C."/>
            <person name="Du Z."/>
            <person name="Lin W."/>
            <person name="Wang J."/>
            <person name="Yu J."/>
            <person name="Yang H."/>
            <person name="Wang J."/>
            <person name="Huang P."/>
            <person name="Yang R."/>
        </authorList>
    </citation>
    <scope>NUCLEOTIDE SEQUENCE</scope>
    <source>
        <strain evidence="17">91001</strain>
    </source>
</reference>
<evidence type="ECO:0000313" key="19">
    <source>
        <dbReference type="Proteomes" id="UP000002490"/>
    </source>
</evidence>
<dbReference type="Pfam" id="PF07690">
    <property type="entry name" value="MFS_1"/>
    <property type="match status" value="1"/>
</dbReference>
<dbReference type="PANTHER" id="PTHR12778">
    <property type="entry name" value="SOLUTE CARRIER FAMILY 33 ACETYL-COA TRANSPORTER -RELATED"/>
    <property type="match status" value="1"/>
</dbReference>
<keyword evidence="4" id="KW-1003">Cell membrane</keyword>
<feature type="transmembrane region" description="Helical" evidence="14">
    <location>
        <begin position="445"/>
        <end position="465"/>
    </location>
</feature>
<dbReference type="InterPro" id="IPR020846">
    <property type="entry name" value="MFS_dom"/>
</dbReference>
<evidence type="ECO:0000256" key="10">
    <source>
        <dbReference type="ARBA" id="ARBA00023316"/>
    </source>
</evidence>
<dbReference type="HOGENOM" id="CLU_029352_1_0_6"/>
<evidence type="ECO:0000256" key="1">
    <source>
        <dbReference type="ARBA" id="ARBA00004429"/>
    </source>
</evidence>
<evidence type="ECO:0000256" key="11">
    <source>
        <dbReference type="ARBA" id="ARBA00070810"/>
    </source>
</evidence>
<keyword evidence="10" id="KW-0961">Cell wall biogenesis/degradation</keyword>
<feature type="transmembrane region" description="Helical" evidence="14">
    <location>
        <begin position="33"/>
        <end position="56"/>
    </location>
</feature>
<evidence type="ECO:0000256" key="4">
    <source>
        <dbReference type="ARBA" id="ARBA00022475"/>
    </source>
</evidence>
<feature type="transmembrane region" description="Helical" evidence="14">
    <location>
        <begin position="161"/>
        <end position="183"/>
    </location>
</feature>
<dbReference type="NCBIfam" id="NF008867">
    <property type="entry name" value="PRK11902.1"/>
    <property type="match status" value="1"/>
</dbReference>
<keyword evidence="7" id="KW-0769">Symport</keyword>
<dbReference type="GO" id="GO:0015293">
    <property type="term" value="F:symporter activity"/>
    <property type="evidence" value="ECO:0007669"/>
    <property type="project" value="UniProtKB-KW"/>
</dbReference>
<feature type="transmembrane region" description="Helical" evidence="14">
    <location>
        <begin position="400"/>
        <end position="420"/>
    </location>
</feature>
<feature type="transmembrane region" description="Helical" evidence="14">
    <location>
        <begin position="100"/>
        <end position="119"/>
    </location>
</feature>
<reference evidence="18" key="3">
    <citation type="journal article" date="2004" name="DNA Res.">
        <title>Complete genome sequence of Yersinia pestis strain 91001, an isolate avirulent to humans.</title>
        <authorList>
            <person name="Song Y."/>
            <person name="Tong Z."/>
            <person name="Wang J."/>
            <person name="Wang L."/>
            <person name="Guo Z."/>
            <person name="Han Y."/>
            <person name="Zhang J."/>
            <person name="Pei D."/>
            <person name="Zhou D."/>
            <person name="Qin H."/>
            <person name="Pang X."/>
            <person name="Han Y."/>
            <person name="Zhai J."/>
            <person name="Li M."/>
            <person name="Cui B."/>
            <person name="Qi Z."/>
            <person name="Jin L."/>
            <person name="Dai R."/>
            <person name="Chen F."/>
            <person name="Li S."/>
            <person name="Ye C."/>
            <person name="Du Z."/>
            <person name="Lin W."/>
            <person name="Wang J."/>
            <person name="Yu J."/>
            <person name="Yang H."/>
            <person name="Wang J."/>
            <person name="Huang P."/>
            <person name="Yang R."/>
        </authorList>
    </citation>
    <scope>NUCLEOTIDE SEQUENCE [LARGE SCALE GENOMIC DNA]</scope>
    <source>
        <strain evidence="18">91001 / Biovar Mediaevalis</strain>
    </source>
</reference>
<dbReference type="EMBL" id="AE017042">
    <property type="protein sequence ID" value="AAS61034.1"/>
    <property type="molecule type" value="Genomic_DNA"/>
</dbReference>
<proteinExistence type="inferred from homology"/>
<dbReference type="InterPro" id="IPR004752">
    <property type="entry name" value="AmpG_permease/AT-1"/>
</dbReference>
<evidence type="ECO:0000256" key="13">
    <source>
        <dbReference type="ARBA" id="ARBA00081926"/>
    </source>
</evidence>
<evidence type="ECO:0000256" key="2">
    <source>
        <dbReference type="ARBA" id="ARBA00008335"/>
    </source>
</evidence>
<dbReference type="KEGG" id="ypm:YP_0769"/>
<feature type="transmembrane region" description="Helical" evidence="14">
    <location>
        <begin position="125"/>
        <end position="149"/>
    </location>
</feature>
<evidence type="ECO:0000256" key="7">
    <source>
        <dbReference type="ARBA" id="ARBA00022847"/>
    </source>
</evidence>
<comment type="similarity">
    <text evidence="2">Belongs to the major facilitator superfamily.</text>
</comment>
<feature type="transmembrane region" description="Helical" evidence="14">
    <location>
        <begin position="306"/>
        <end position="327"/>
    </location>
</feature>
<dbReference type="EMBL" id="AE009952">
    <property type="protein sequence ID" value="AAM84604.1"/>
    <property type="molecule type" value="Genomic_DNA"/>
</dbReference>
<dbReference type="InterPro" id="IPR036259">
    <property type="entry name" value="MFS_trans_sf"/>
</dbReference>
<feature type="transmembrane region" description="Helical" evidence="14">
    <location>
        <begin position="243"/>
        <end position="268"/>
    </location>
</feature>
<dbReference type="EnsemblBacteria" id="AAS61034">
    <property type="protein sequence ID" value="AAS61034"/>
    <property type="gene ID" value="YP_0769"/>
</dbReference>
<feature type="transmembrane region" description="Helical" evidence="14">
    <location>
        <begin position="339"/>
        <end position="360"/>
    </location>
</feature>
<dbReference type="NCBIfam" id="TIGR00901">
    <property type="entry name" value="2A0125"/>
    <property type="match status" value="1"/>
</dbReference>
<sequence>MLNRMLCPIPCGRAGRFIMPNRYSNLFTQRNSIILLLLGFASGLPLALTSGTLQAWMTVENVNLKTIGIFSLVGQAYVFKFLWSPLMDRYTPSFLGRRRGWLLVSQLLLIIAIIAMGFMEPAKHLWWLAAVAVLVAFCSASQDIVFDAYKTDLLTTEERGTGAAVSVLGYRLAMLVSGGLALWIADRYLGWQSTYWLMAGLMLIGVFATLLAPEPDIRIAPPKTLEQAIVAPLRDFFGRNNAWLILLLIVFYKMGDAFAASLSTTFLIRGVGFDAGEVGLVNKTLGLIATIIGALYGGLLMQRLSLFRALMIFGILQAVSNMGYWLLAITDKNIFSMGSAIFLENLCGGMGTAAFVALLMTLCNKSFSATQFALLSALSAVGRVYVGPIAGWFVEAHGWPLFYLFSIAAAIPGLLLLYVCRQTLDHTQKTDEFMPRIAFKTAYRWALRLLIIGGLLLSVWLILLICNALDWTSAPQVADTLLLRGIQFSIVGMTLGGLLDYLALRRQKLA</sequence>
<evidence type="ECO:0000256" key="5">
    <source>
        <dbReference type="ARBA" id="ARBA00022519"/>
    </source>
</evidence>
<evidence type="ECO:0000256" key="8">
    <source>
        <dbReference type="ARBA" id="ARBA00022989"/>
    </source>
</evidence>
<dbReference type="FunFam" id="1.20.1250.20:FF:000072">
    <property type="entry name" value="Muropeptide transporter AmpG"/>
    <property type="match status" value="1"/>
</dbReference>
<dbReference type="CDD" id="cd17486">
    <property type="entry name" value="MFS_AmpG_like"/>
    <property type="match status" value="1"/>
</dbReference>
<evidence type="ECO:0000259" key="15">
    <source>
        <dbReference type="PROSITE" id="PS50850"/>
    </source>
</evidence>
<evidence type="ECO:0000313" key="17">
    <source>
        <dbReference type="EMBL" id="AAS61034.1"/>
    </source>
</evidence>
<keyword evidence="5" id="KW-0997">Cell inner membrane</keyword>
<evidence type="ECO:0000256" key="9">
    <source>
        <dbReference type="ARBA" id="ARBA00023136"/>
    </source>
</evidence>
<dbReference type="Proteomes" id="UP000002490">
    <property type="component" value="Chromosome"/>
</dbReference>